<dbReference type="GO" id="GO:0005524">
    <property type="term" value="F:ATP binding"/>
    <property type="evidence" value="ECO:0007669"/>
    <property type="project" value="UniProtKB-KW"/>
</dbReference>
<dbReference type="Pfam" id="PF03129">
    <property type="entry name" value="HGTP_anticodon"/>
    <property type="match status" value="1"/>
</dbReference>
<keyword evidence="7" id="KW-0030">Aminoacyl-tRNA synthetase</keyword>
<dbReference type="Proteomes" id="UP000182059">
    <property type="component" value="Unassembled WGS sequence"/>
</dbReference>
<dbReference type="Pfam" id="PF00587">
    <property type="entry name" value="tRNA-synt_2b"/>
    <property type="match status" value="1"/>
</dbReference>
<accession>A0A1J5FYQ9</accession>
<evidence type="ECO:0000259" key="10">
    <source>
        <dbReference type="PROSITE" id="PS50862"/>
    </source>
</evidence>
<dbReference type="InterPro" id="IPR002316">
    <property type="entry name" value="Pro-tRNA-ligase_IIa"/>
</dbReference>
<dbReference type="InterPro" id="IPR002314">
    <property type="entry name" value="aa-tRNA-synt_IIb"/>
</dbReference>
<evidence type="ECO:0000256" key="2">
    <source>
        <dbReference type="ARBA" id="ARBA00019110"/>
    </source>
</evidence>
<dbReference type="SUPFAM" id="SSF55681">
    <property type="entry name" value="Class II aaRS and biotin synthetases"/>
    <property type="match status" value="1"/>
</dbReference>
<dbReference type="PANTHER" id="PTHR42753:SF2">
    <property type="entry name" value="PROLINE--TRNA LIGASE"/>
    <property type="match status" value="1"/>
</dbReference>
<evidence type="ECO:0000256" key="1">
    <source>
        <dbReference type="ARBA" id="ARBA00012831"/>
    </source>
</evidence>
<dbReference type="PRINTS" id="PR01046">
    <property type="entry name" value="TRNASYNTHPRO"/>
</dbReference>
<feature type="domain" description="Aminoacyl-transfer RNA synthetases class-II family profile" evidence="10">
    <location>
        <begin position="43"/>
        <end position="306"/>
    </location>
</feature>
<evidence type="ECO:0000256" key="8">
    <source>
        <dbReference type="ARBA" id="ARBA00029731"/>
    </source>
</evidence>
<evidence type="ECO:0000256" key="7">
    <source>
        <dbReference type="ARBA" id="ARBA00023146"/>
    </source>
</evidence>
<gene>
    <name evidence="11" type="ORF">AUK15_01685</name>
</gene>
<evidence type="ECO:0000256" key="9">
    <source>
        <dbReference type="ARBA" id="ARBA00047671"/>
    </source>
</evidence>
<dbReference type="PROSITE" id="PS50862">
    <property type="entry name" value="AA_TRNA_LIGASE_II"/>
    <property type="match status" value="1"/>
</dbReference>
<proteinExistence type="predicted"/>
<dbReference type="InterPro" id="IPR045864">
    <property type="entry name" value="aa-tRNA-synth_II/BPL/LPL"/>
</dbReference>
<dbReference type="InterPro" id="IPR006195">
    <property type="entry name" value="aa-tRNA-synth_II"/>
</dbReference>
<name>A0A1J5FYQ9_9BACT</name>
<dbReference type="GO" id="GO:0004827">
    <property type="term" value="F:proline-tRNA ligase activity"/>
    <property type="evidence" value="ECO:0007669"/>
    <property type="project" value="UniProtKB-EC"/>
</dbReference>
<keyword evidence="3" id="KW-0436">Ligase</keyword>
<dbReference type="PANTHER" id="PTHR42753">
    <property type="entry name" value="MITOCHONDRIAL RIBOSOME PROTEIN L39/PROLYL-TRNA LIGASE FAMILY MEMBER"/>
    <property type="match status" value="1"/>
</dbReference>
<evidence type="ECO:0000256" key="4">
    <source>
        <dbReference type="ARBA" id="ARBA00022741"/>
    </source>
</evidence>
<dbReference type="SUPFAM" id="SSF52954">
    <property type="entry name" value="Class II aaRS ABD-related"/>
    <property type="match status" value="1"/>
</dbReference>
<dbReference type="GO" id="GO:0005829">
    <property type="term" value="C:cytosol"/>
    <property type="evidence" value="ECO:0007669"/>
    <property type="project" value="TreeGrafter"/>
</dbReference>
<evidence type="ECO:0000313" key="11">
    <source>
        <dbReference type="EMBL" id="OIP65441.1"/>
    </source>
</evidence>
<dbReference type="Gene3D" id="3.40.50.800">
    <property type="entry name" value="Anticodon-binding domain"/>
    <property type="match status" value="1"/>
</dbReference>
<comment type="catalytic activity">
    <reaction evidence="9">
        <text>tRNA(Pro) + L-proline + ATP = L-prolyl-tRNA(Pro) + AMP + diphosphate</text>
        <dbReference type="Rhea" id="RHEA:14305"/>
        <dbReference type="Rhea" id="RHEA-COMP:9700"/>
        <dbReference type="Rhea" id="RHEA-COMP:9702"/>
        <dbReference type="ChEBI" id="CHEBI:30616"/>
        <dbReference type="ChEBI" id="CHEBI:33019"/>
        <dbReference type="ChEBI" id="CHEBI:60039"/>
        <dbReference type="ChEBI" id="CHEBI:78442"/>
        <dbReference type="ChEBI" id="CHEBI:78532"/>
        <dbReference type="ChEBI" id="CHEBI:456215"/>
        <dbReference type="EC" id="6.1.1.15"/>
    </reaction>
</comment>
<dbReference type="AlphaFoldDB" id="A0A1J5FYQ9"/>
<comment type="caution">
    <text evidence="11">The sequence shown here is derived from an EMBL/GenBank/DDBJ whole genome shotgun (WGS) entry which is preliminary data.</text>
</comment>
<dbReference type="EMBL" id="MNYX01000046">
    <property type="protein sequence ID" value="OIP65441.1"/>
    <property type="molecule type" value="Genomic_DNA"/>
</dbReference>
<sequence length="409" mass="45862">MIYAHGLFPTQRITGESDGFAFLKAAGYVKTVSAGCIALLPFGVLVIRNITETIRHIAAEYGFSEVALPLLQKRELWEESGRAAKYSGLLCETTMGDNKRYVINPTQEEAILDLFRSSTFHADDLPLRLFHIGERARNEIRPAYGLIRSRCFILADFYALCRNKAEIEKETQILEQIIMAIAKWTELPVQKASHYSSTKGVPTYSYWIPSTTKLCNVTICRGCGISYRVHELLTSCSNCGDHKLDLIEAIEIGHVVQIGKALSEAMSAVVPNTKTPVQMVIGGIGLNRFLQLMAEHHHDKNGLTWPIRIAPYVVHMIATPEREKEARDLYVMLKRAGYTILLDLRARSLGWRLIDADLFGIPIRVVLGNRTPIGTFDVKERRTGIETKADTKKLFDLITELVQKEGGTV</sequence>
<evidence type="ECO:0000256" key="6">
    <source>
        <dbReference type="ARBA" id="ARBA00022917"/>
    </source>
</evidence>
<evidence type="ECO:0000256" key="5">
    <source>
        <dbReference type="ARBA" id="ARBA00022840"/>
    </source>
</evidence>
<dbReference type="InterPro" id="IPR050062">
    <property type="entry name" value="Pro-tRNA_synthetase"/>
</dbReference>
<keyword evidence="4" id="KW-0547">Nucleotide-binding</keyword>
<keyword evidence="6" id="KW-0648">Protein biosynthesis</keyword>
<organism evidence="11 12">
    <name type="scientific">Candidatus Nomurabacteria bacterium CG2_30_43_9</name>
    <dbReference type="NCBI Taxonomy" id="1805283"/>
    <lineage>
        <taxon>Bacteria</taxon>
        <taxon>Candidatus Nomuraibacteriota</taxon>
    </lineage>
</organism>
<evidence type="ECO:0000313" key="12">
    <source>
        <dbReference type="Proteomes" id="UP000182059"/>
    </source>
</evidence>
<evidence type="ECO:0000256" key="3">
    <source>
        <dbReference type="ARBA" id="ARBA00022598"/>
    </source>
</evidence>
<dbReference type="GO" id="GO:0006433">
    <property type="term" value="P:prolyl-tRNA aminoacylation"/>
    <property type="evidence" value="ECO:0007669"/>
    <property type="project" value="InterPro"/>
</dbReference>
<dbReference type="EC" id="6.1.1.15" evidence="1"/>
<reference evidence="11 12" key="1">
    <citation type="journal article" date="2016" name="Environ. Microbiol.">
        <title>Genomic resolution of a cold subsurface aquifer community provides metabolic insights for novel microbes adapted to high CO concentrations.</title>
        <authorList>
            <person name="Probst A.J."/>
            <person name="Castelle C.J."/>
            <person name="Singh A."/>
            <person name="Brown C.T."/>
            <person name="Anantharaman K."/>
            <person name="Sharon I."/>
            <person name="Hug L.A."/>
            <person name="Burstein D."/>
            <person name="Emerson J.B."/>
            <person name="Thomas B.C."/>
            <person name="Banfield J.F."/>
        </authorList>
    </citation>
    <scope>NUCLEOTIDE SEQUENCE [LARGE SCALE GENOMIC DNA]</scope>
    <source>
        <strain evidence="11">CG2_30_43_9</strain>
    </source>
</reference>
<dbReference type="InterPro" id="IPR036621">
    <property type="entry name" value="Anticodon-bd_dom_sf"/>
</dbReference>
<protein>
    <recommendedName>
        <fullName evidence="2">Proline--tRNA ligase</fullName>
        <ecNumber evidence="1">6.1.1.15</ecNumber>
    </recommendedName>
    <alternativeName>
        <fullName evidence="8">Prolyl-tRNA synthetase</fullName>
    </alternativeName>
</protein>
<keyword evidence="5" id="KW-0067">ATP-binding</keyword>
<dbReference type="InterPro" id="IPR004154">
    <property type="entry name" value="Anticodon-bd"/>
</dbReference>
<dbReference type="Gene3D" id="3.30.930.10">
    <property type="entry name" value="Bira Bifunctional Protein, Domain 2"/>
    <property type="match status" value="1"/>
</dbReference>